<feature type="domain" description="Formyl transferase C-terminal" evidence="10">
    <location>
        <begin position="225"/>
        <end position="322"/>
    </location>
</feature>
<dbReference type="InterPro" id="IPR005794">
    <property type="entry name" value="Fmt"/>
</dbReference>
<evidence type="ECO:0000256" key="4">
    <source>
        <dbReference type="ARBA" id="ARBA00016014"/>
    </source>
</evidence>
<keyword evidence="5 8" id="KW-0808">Transferase</keyword>
<evidence type="ECO:0000259" key="10">
    <source>
        <dbReference type="Pfam" id="PF02911"/>
    </source>
</evidence>
<dbReference type="CDD" id="cd08704">
    <property type="entry name" value="Met_tRNA_FMT_C"/>
    <property type="match status" value="1"/>
</dbReference>
<dbReference type="PANTHER" id="PTHR11138">
    <property type="entry name" value="METHIONYL-TRNA FORMYLTRANSFERASE"/>
    <property type="match status" value="1"/>
</dbReference>
<sequence length="331" mass="36875">MLNIVFFGTPEFAKEFLKVLLKDKESGNYSNHPQPLLRKGGGAEICIKAVVCQPDKPVGRKKMITAPEVKVFALENNIPVLQPTNFKNQSIVDELKDLEPDLFVIVAYGKLIPQSILNIPKLGCVNVHPSLLPKYRGPSPIQSAILNQETESGVSIMLIDDKMDHGPILSQEIIKIDERETPESLRQKIINLGGPQLIKTIKAYVQGSIEPQEQDHEQATFCKILTREDGRINWQHSAKAIDAQIRALTPWPGTHTIWKRGEKEQTLKIHKAQISTRDIEPGKAEIEGKQLFIGTKTTALQILELQLEGSTVANAEAFILGHRDIDSVILV</sequence>
<evidence type="ECO:0000256" key="1">
    <source>
        <dbReference type="ARBA" id="ARBA00002606"/>
    </source>
</evidence>
<dbReference type="PATRIC" id="fig|1618983.3.peg.779"/>
<comment type="similarity">
    <text evidence="2 8">Belongs to the Fmt family.</text>
</comment>
<proteinExistence type="inferred from homology"/>
<dbReference type="InterPro" id="IPR037022">
    <property type="entry name" value="Formyl_trans_C_sf"/>
</dbReference>
<gene>
    <name evidence="8" type="primary">fmt</name>
    <name evidence="11" type="ORF">UU50_C0019G0023</name>
</gene>
<dbReference type="Gene3D" id="3.40.50.170">
    <property type="entry name" value="Formyl transferase, N-terminal domain"/>
    <property type="match status" value="1"/>
</dbReference>
<organism evidence="11 12">
    <name type="scientific">Candidatus Uhrbacteria bacterium GW2011_GWC1_41_20</name>
    <dbReference type="NCBI Taxonomy" id="1618983"/>
    <lineage>
        <taxon>Bacteria</taxon>
        <taxon>Candidatus Uhriibacteriota</taxon>
    </lineage>
</organism>
<dbReference type="InterPro" id="IPR041711">
    <property type="entry name" value="Met-tRNA-FMT_N"/>
</dbReference>
<dbReference type="PANTHER" id="PTHR11138:SF5">
    <property type="entry name" value="METHIONYL-TRNA FORMYLTRANSFERASE, MITOCHONDRIAL"/>
    <property type="match status" value="1"/>
</dbReference>
<dbReference type="NCBIfam" id="TIGR00460">
    <property type="entry name" value="fmt"/>
    <property type="match status" value="1"/>
</dbReference>
<dbReference type="Proteomes" id="UP000033930">
    <property type="component" value="Unassembled WGS sequence"/>
</dbReference>
<evidence type="ECO:0000313" key="11">
    <source>
        <dbReference type="EMBL" id="KKR98315.1"/>
    </source>
</evidence>
<evidence type="ECO:0000256" key="5">
    <source>
        <dbReference type="ARBA" id="ARBA00022679"/>
    </source>
</evidence>
<dbReference type="EC" id="2.1.2.9" evidence="3 8"/>
<dbReference type="GO" id="GO:0004479">
    <property type="term" value="F:methionyl-tRNA formyltransferase activity"/>
    <property type="evidence" value="ECO:0007669"/>
    <property type="project" value="UniProtKB-UniRule"/>
</dbReference>
<dbReference type="SUPFAM" id="SSF53328">
    <property type="entry name" value="Formyltransferase"/>
    <property type="match status" value="1"/>
</dbReference>
<dbReference type="InterPro" id="IPR011034">
    <property type="entry name" value="Formyl_transferase-like_C_sf"/>
</dbReference>
<comment type="catalytic activity">
    <reaction evidence="7 8">
        <text>L-methionyl-tRNA(fMet) + (6R)-10-formyltetrahydrofolate = N-formyl-L-methionyl-tRNA(fMet) + (6S)-5,6,7,8-tetrahydrofolate + H(+)</text>
        <dbReference type="Rhea" id="RHEA:24380"/>
        <dbReference type="Rhea" id="RHEA-COMP:9952"/>
        <dbReference type="Rhea" id="RHEA-COMP:9953"/>
        <dbReference type="ChEBI" id="CHEBI:15378"/>
        <dbReference type="ChEBI" id="CHEBI:57453"/>
        <dbReference type="ChEBI" id="CHEBI:78530"/>
        <dbReference type="ChEBI" id="CHEBI:78844"/>
        <dbReference type="ChEBI" id="CHEBI:195366"/>
        <dbReference type="EC" id="2.1.2.9"/>
    </reaction>
</comment>
<comment type="function">
    <text evidence="1 8">Attaches a formyl group to the free amino group of methionyl-tRNA(fMet). The formyl group appears to play a dual role in the initiator identity of N-formylmethionyl-tRNA by promoting its recognition by IF2 and preventing the misappropriation of this tRNA by the elongation apparatus.</text>
</comment>
<evidence type="ECO:0000259" key="9">
    <source>
        <dbReference type="Pfam" id="PF00551"/>
    </source>
</evidence>
<feature type="domain" description="Formyl transferase N-terminal" evidence="9">
    <location>
        <begin position="44"/>
        <end position="198"/>
    </location>
</feature>
<protein>
    <recommendedName>
        <fullName evidence="4 8">Methionyl-tRNA formyltransferase</fullName>
        <ecNumber evidence="3 8">2.1.2.9</ecNumber>
    </recommendedName>
</protein>
<dbReference type="Pfam" id="PF00551">
    <property type="entry name" value="Formyl_trans_N"/>
    <property type="match status" value="1"/>
</dbReference>
<dbReference type="InterPro" id="IPR044135">
    <property type="entry name" value="Met-tRNA-FMT_C"/>
</dbReference>
<dbReference type="AlphaFoldDB" id="A0A0G0XND7"/>
<dbReference type="HAMAP" id="MF_00182">
    <property type="entry name" value="Formyl_trans"/>
    <property type="match status" value="1"/>
</dbReference>
<dbReference type="GO" id="GO:0005829">
    <property type="term" value="C:cytosol"/>
    <property type="evidence" value="ECO:0007669"/>
    <property type="project" value="TreeGrafter"/>
</dbReference>
<name>A0A0G0XND7_9BACT</name>
<evidence type="ECO:0000256" key="2">
    <source>
        <dbReference type="ARBA" id="ARBA00010699"/>
    </source>
</evidence>
<reference evidence="11 12" key="1">
    <citation type="journal article" date="2015" name="Nature">
        <title>rRNA introns, odd ribosomes, and small enigmatic genomes across a large radiation of phyla.</title>
        <authorList>
            <person name="Brown C.T."/>
            <person name="Hug L.A."/>
            <person name="Thomas B.C."/>
            <person name="Sharon I."/>
            <person name="Castelle C.J."/>
            <person name="Singh A."/>
            <person name="Wilkins M.J."/>
            <person name="Williams K.H."/>
            <person name="Banfield J.F."/>
        </authorList>
    </citation>
    <scope>NUCLEOTIDE SEQUENCE [LARGE SCALE GENOMIC DNA]</scope>
</reference>
<dbReference type="InterPro" id="IPR005793">
    <property type="entry name" value="Formyl_trans_C"/>
</dbReference>
<dbReference type="Gene3D" id="3.10.25.10">
    <property type="entry name" value="Formyl transferase, C-terminal domain"/>
    <property type="match status" value="1"/>
</dbReference>
<evidence type="ECO:0000256" key="6">
    <source>
        <dbReference type="ARBA" id="ARBA00022917"/>
    </source>
</evidence>
<keyword evidence="6 8" id="KW-0648">Protein biosynthesis</keyword>
<evidence type="ECO:0000256" key="8">
    <source>
        <dbReference type="HAMAP-Rule" id="MF_00182"/>
    </source>
</evidence>
<dbReference type="SUPFAM" id="SSF50486">
    <property type="entry name" value="FMT C-terminal domain-like"/>
    <property type="match status" value="1"/>
</dbReference>
<feature type="binding site" evidence="8">
    <location>
        <begin position="130"/>
        <end position="133"/>
    </location>
    <ligand>
        <name>(6S)-5,6,7,8-tetrahydrofolate</name>
        <dbReference type="ChEBI" id="CHEBI:57453"/>
    </ligand>
</feature>
<comment type="caution">
    <text evidence="11">The sequence shown here is derived from an EMBL/GenBank/DDBJ whole genome shotgun (WGS) entry which is preliminary data.</text>
</comment>
<dbReference type="Pfam" id="PF02911">
    <property type="entry name" value="Formyl_trans_C"/>
    <property type="match status" value="1"/>
</dbReference>
<dbReference type="InterPro" id="IPR036477">
    <property type="entry name" value="Formyl_transf_N_sf"/>
</dbReference>
<evidence type="ECO:0000313" key="12">
    <source>
        <dbReference type="Proteomes" id="UP000033930"/>
    </source>
</evidence>
<accession>A0A0G0XND7</accession>
<dbReference type="InterPro" id="IPR002376">
    <property type="entry name" value="Formyl_transf_N"/>
</dbReference>
<evidence type="ECO:0000256" key="7">
    <source>
        <dbReference type="ARBA" id="ARBA00048558"/>
    </source>
</evidence>
<dbReference type="EMBL" id="LCAW01000019">
    <property type="protein sequence ID" value="KKR98315.1"/>
    <property type="molecule type" value="Genomic_DNA"/>
</dbReference>
<dbReference type="CDD" id="cd08646">
    <property type="entry name" value="FMT_core_Met-tRNA-FMT_N"/>
    <property type="match status" value="1"/>
</dbReference>
<evidence type="ECO:0000256" key="3">
    <source>
        <dbReference type="ARBA" id="ARBA00012261"/>
    </source>
</evidence>